<evidence type="ECO:0000313" key="4">
    <source>
        <dbReference type="Proteomes" id="UP000028725"/>
    </source>
</evidence>
<dbReference type="SUPFAM" id="SSF53300">
    <property type="entry name" value="vWA-like"/>
    <property type="match status" value="1"/>
</dbReference>
<organism evidence="3 4">
    <name type="scientific">Hyalangium minutum</name>
    <dbReference type="NCBI Taxonomy" id="394096"/>
    <lineage>
        <taxon>Bacteria</taxon>
        <taxon>Pseudomonadati</taxon>
        <taxon>Myxococcota</taxon>
        <taxon>Myxococcia</taxon>
        <taxon>Myxococcales</taxon>
        <taxon>Cystobacterineae</taxon>
        <taxon>Archangiaceae</taxon>
        <taxon>Hyalangium</taxon>
    </lineage>
</organism>
<feature type="region of interest" description="Disordered" evidence="1">
    <location>
        <begin position="284"/>
        <end position="326"/>
    </location>
</feature>
<dbReference type="PROSITE" id="PS50234">
    <property type="entry name" value="VWFA"/>
    <property type="match status" value="1"/>
</dbReference>
<dbReference type="AlphaFoldDB" id="A0A085W7A8"/>
<feature type="compositionally biased region" description="Acidic residues" evidence="1">
    <location>
        <begin position="292"/>
        <end position="304"/>
    </location>
</feature>
<dbReference type="InterPro" id="IPR002035">
    <property type="entry name" value="VWF_A"/>
</dbReference>
<dbReference type="Gene3D" id="3.40.50.410">
    <property type="entry name" value="von Willebrand factor, type A domain"/>
    <property type="match status" value="1"/>
</dbReference>
<dbReference type="InterPro" id="IPR036465">
    <property type="entry name" value="vWFA_dom_sf"/>
</dbReference>
<accession>A0A085W7A8</accession>
<protein>
    <recommendedName>
        <fullName evidence="2">VWFA domain-containing protein</fullName>
    </recommendedName>
</protein>
<evidence type="ECO:0000259" key="2">
    <source>
        <dbReference type="PROSITE" id="PS50234"/>
    </source>
</evidence>
<feature type="domain" description="VWFA" evidence="2">
    <location>
        <begin position="35"/>
        <end position="230"/>
    </location>
</feature>
<comment type="caution">
    <text evidence="3">The sequence shown here is derived from an EMBL/GenBank/DDBJ whole genome shotgun (WGS) entry which is preliminary data.</text>
</comment>
<keyword evidence="4" id="KW-1185">Reference proteome</keyword>
<sequence length="326" mass="35746">MAGHEVIVRPFSDVHRKGNTVVATLLHDPTVEGLDVALYMDGSASMEDEYGPRGILAKLAPVKNLVEPQMQWMLEYLANKDRDGAVRVAYWATGDGAQLEVVGDLTGPQAKGYRFPGPKFYGKATIMLPVLRDFVAHIKQQVGAGAKRGLAVIITDSQISDPNDVMAYATQVAKEISAGRLPRMNFVFVGVGDQVDEEQMEKVSHVTYPGVGHLWCHRIADRMEEMAELVAVLVDETMTVAAGGTVTDEQGKVLKSYEGRLPAVLEFDVPAECKAFTLEVAGQKFTQPIPEEHDDDHHDEEEEEHHEPEPVAAATPPARKHGGHRH</sequence>
<dbReference type="EMBL" id="JMCB01000017">
    <property type="protein sequence ID" value="KFE63571.1"/>
    <property type="molecule type" value="Genomic_DNA"/>
</dbReference>
<proteinExistence type="predicted"/>
<reference evidence="3 4" key="1">
    <citation type="submission" date="2014-04" db="EMBL/GenBank/DDBJ databases">
        <title>Genome assembly of Hyalangium minutum DSM 14724.</title>
        <authorList>
            <person name="Sharma G."/>
            <person name="Subramanian S."/>
        </authorList>
    </citation>
    <scope>NUCLEOTIDE SEQUENCE [LARGE SCALE GENOMIC DNA]</scope>
    <source>
        <strain evidence="3 4">DSM 14724</strain>
    </source>
</reference>
<evidence type="ECO:0000256" key="1">
    <source>
        <dbReference type="SAM" id="MobiDB-lite"/>
    </source>
</evidence>
<dbReference type="RefSeq" id="WP_044195955.1">
    <property type="nucleotide sequence ID" value="NZ_JMCB01000017.1"/>
</dbReference>
<dbReference type="PATRIC" id="fig|394096.3.peg.7020"/>
<dbReference type="STRING" id="394096.DB31_2689"/>
<name>A0A085W7A8_9BACT</name>
<gene>
    <name evidence="3" type="ORF">DB31_2689</name>
</gene>
<evidence type="ECO:0000313" key="3">
    <source>
        <dbReference type="EMBL" id="KFE63571.1"/>
    </source>
</evidence>
<dbReference type="OrthoDB" id="5489552at2"/>
<dbReference type="Proteomes" id="UP000028725">
    <property type="component" value="Unassembled WGS sequence"/>
</dbReference>